<dbReference type="OrthoDB" id="190201at2759"/>
<dbReference type="STRING" id="40296.A0A0A2L6D1"/>
<evidence type="ECO:0000313" key="2">
    <source>
        <dbReference type="Proteomes" id="UP000030104"/>
    </source>
</evidence>
<dbReference type="EMBL" id="JQGA01000587">
    <property type="protein sequence ID" value="KGO74711.1"/>
    <property type="molecule type" value="Genomic_DNA"/>
</dbReference>
<reference evidence="1 2" key="1">
    <citation type="journal article" date="2015" name="Mol. Plant Microbe Interact.">
        <title>Genome, transcriptome, and functional analyses of Penicillium expansum provide new insights into secondary metabolism and pathogenicity.</title>
        <authorList>
            <person name="Ballester A.R."/>
            <person name="Marcet-Houben M."/>
            <person name="Levin E."/>
            <person name="Sela N."/>
            <person name="Selma-Lazaro C."/>
            <person name="Carmona L."/>
            <person name="Wisniewski M."/>
            <person name="Droby S."/>
            <person name="Gonzalez-Candelas L."/>
            <person name="Gabaldon T."/>
        </authorList>
    </citation>
    <scope>NUCLEOTIDE SEQUENCE [LARGE SCALE GENOMIC DNA]</scope>
    <source>
        <strain evidence="1 2">PHI-1</strain>
    </source>
</reference>
<dbReference type="PhylomeDB" id="A0A0A2L6D1"/>
<sequence length="92" mass="9909">MPLTFECAPLTVEGVSPNLPTIQSLNSNPLILFLHGFDSSKKDIADLTIQPSLKHHGFITYDAPDCGHNLSATDIPFLVATAETKACSRASR</sequence>
<keyword evidence="2" id="KW-1185">Reference proteome</keyword>
<protein>
    <submittedName>
        <fullName evidence="1">Uncharacterized protein</fullName>
    </submittedName>
</protein>
<organism evidence="1 2">
    <name type="scientific">Penicillium italicum</name>
    <name type="common">Blue mold</name>
    <dbReference type="NCBI Taxonomy" id="40296"/>
    <lineage>
        <taxon>Eukaryota</taxon>
        <taxon>Fungi</taxon>
        <taxon>Dikarya</taxon>
        <taxon>Ascomycota</taxon>
        <taxon>Pezizomycotina</taxon>
        <taxon>Eurotiomycetes</taxon>
        <taxon>Eurotiomycetidae</taxon>
        <taxon>Eurotiales</taxon>
        <taxon>Aspergillaceae</taxon>
        <taxon>Penicillium</taxon>
    </lineage>
</organism>
<proteinExistence type="predicted"/>
<name>A0A0A2L6D1_PENIT</name>
<dbReference type="SUPFAM" id="SSF53474">
    <property type="entry name" value="alpha/beta-Hydrolases"/>
    <property type="match status" value="1"/>
</dbReference>
<gene>
    <name evidence="1" type="ORF">PITC_083200</name>
</gene>
<evidence type="ECO:0000313" key="1">
    <source>
        <dbReference type="EMBL" id="KGO74711.1"/>
    </source>
</evidence>
<dbReference type="Proteomes" id="UP000030104">
    <property type="component" value="Unassembled WGS sequence"/>
</dbReference>
<dbReference type="HOGENOM" id="CLU_2413989_0_0_1"/>
<accession>A0A0A2L6D1</accession>
<dbReference type="GO" id="GO:0072330">
    <property type="term" value="P:monocarboxylic acid biosynthetic process"/>
    <property type="evidence" value="ECO:0007669"/>
    <property type="project" value="UniProtKB-ARBA"/>
</dbReference>
<dbReference type="AlphaFoldDB" id="A0A0A2L6D1"/>
<dbReference type="InterPro" id="IPR029058">
    <property type="entry name" value="AB_hydrolase_fold"/>
</dbReference>
<comment type="caution">
    <text evidence="1">The sequence shown here is derived from an EMBL/GenBank/DDBJ whole genome shotgun (WGS) entry which is preliminary data.</text>
</comment>
<dbReference type="GO" id="GO:0017000">
    <property type="term" value="P:antibiotic biosynthetic process"/>
    <property type="evidence" value="ECO:0007669"/>
    <property type="project" value="UniProtKB-ARBA"/>
</dbReference>